<organism evidence="1">
    <name type="scientific">Klebsiella phage phi1_175008</name>
    <dbReference type="NCBI Taxonomy" id="3127744"/>
    <lineage>
        <taxon>Viruses</taxon>
        <taxon>Duplodnaviria</taxon>
        <taxon>Heunggongvirae</taxon>
        <taxon>Uroviricota</taxon>
        <taxon>Caudoviricetes</taxon>
        <taxon>Stephanstirmvirinae</taxon>
    </lineage>
</organism>
<protein>
    <submittedName>
        <fullName evidence="1">Uncharacterized protein</fullName>
    </submittedName>
</protein>
<evidence type="ECO:0000313" key="1">
    <source>
        <dbReference type="EMBL" id="WWT40956.1"/>
    </source>
</evidence>
<name>A0AC61ZTP3_9CAUD</name>
<reference evidence="1" key="1">
    <citation type="submission" date="2024-02" db="EMBL/GenBank/DDBJ databases">
        <title>Klebsiella phages.</title>
        <authorList>
            <person name="Li J."/>
            <person name="Feng Y."/>
            <person name="Zong Z."/>
        </authorList>
    </citation>
    <scope>NUCLEOTIDE SEQUENCE</scope>
</reference>
<accession>A0AC61ZTP3</accession>
<sequence>MAKTLNVKKLSDTISIAECTDGFWLYDERRGMNLSMRAKSSEAALFDALEYYQRRFQEVQNNYNSLKAKVDHFVGQVTDHDCGDYYCNRCGSSSEIEYCGDK</sequence>
<proteinExistence type="predicted"/>
<dbReference type="EMBL" id="PP357458">
    <property type="protein sequence ID" value="WWT40956.1"/>
    <property type="molecule type" value="Genomic_DNA"/>
</dbReference>